<proteinExistence type="predicted"/>
<gene>
    <name evidence="1" type="ORF">RPERSI_LOCUS7123</name>
</gene>
<keyword evidence="2" id="KW-1185">Reference proteome</keyword>
<protein>
    <submittedName>
        <fullName evidence="1">17901_t:CDS:1</fullName>
    </submittedName>
</protein>
<reference evidence="1" key="1">
    <citation type="submission" date="2021-06" db="EMBL/GenBank/DDBJ databases">
        <authorList>
            <person name="Kallberg Y."/>
            <person name="Tangrot J."/>
            <person name="Rosling A."/>
        </authorList>
    </citation>
    <scope>NUCLEOTIDE SEQUENCE</scope>
    <source>
        <strain evidence="1">MA461A</strain>
    </source>
</reference>
<evidence type="ECO:0000313" key="2">
    <source>
        <dbReference type="Proteomes" id="UP000789920"/>
    </source>
</evidence>
<name>A0ACA9N4K6_9GLOM</name>
<accession>A0ACA9N4K6</accession>
<dbReference type="EMBL" id="CAJVQC010011796">
    <property type="protein sequence ID" value="CAG8631364.1"/>
    <property type="molecule type" value="Genomic_DNA"/>
</dbReference>
<organism evidence="1 2">
    <name type="scientific">Racocetra persica</name>
    <dbReference type="NCBI Taxonomy" id="160502"/>
    <lineage>
        <taxon>Eukaryota</taxon>
        <taxon>Fungi</taxon>
        <taxon>Fungi incertae sedis</taxon>
        <taxon>Mucoromycota</taxon>
        <taxon>Glomeromycotina</taxon>
        <taxon>Glomeromycetes</taxon>
        <taxon>Diversisporales</taxon>
        <taxon>Gigasporaceae</taxon>
        <taxon>Racocetra</taxon>
    </lineage>
</organism>
<sequence length="232" mass="25855">MARGRQSVGSSPSLNSFCPMRMLQDIAFVQVEPPNWLHEEYSLLGLFPGFFGGSVRHAWYGKACWCFILVSSMRVASCYVLSVFVVSSLIDDFLHAYCTVTYVSQIGQRLSFVEFIISDAQSVELCVFVLGSWIVMNVELSVLLKLSPLSKHEYGMIQWFSEVELSRGQSGESLDTGQADPLLLSHWLLQASCSYHLVIPSYVFLTSATIFRIAVACWSKAGSLPNISELLL</sequence>
<dbReference type="Proteomes" id="UP000789920">
    <property type="component" value="Unassembled WGS sequence"/>
</dbReference>
<evidence type="ECO:0000313" key="1">
    <source>
        <dbReference type="EMBL" id="CAG8631364.1"/>
    </source>
</evidence>
<comment type="caution">
    <text evidence="1">The sequence shown here is derived from an EMBL/GenBank/DDBJ whole genome shotgun (WGS) entry which is preliminary data.</text>
</comment>